<dbReference type="InterPro" id="IPR004276">
    <property type="entry name" value="GlycoTrans_28_N"/>
</dbReference>
<comment type="caution">
    <text evidence="10">Lacks conserved residue(s) required for the propagation of feature annotation.</text>
</comment>
<dbReference type="PANTHER" id="PTHR21015:SF22">
    <property type="entry name" value="GLYCOSYLTRANSFERASE"/>
    <property type="match status" value="1"/>
</dbReference>
<dbReference type="CDD" id="cd03785">
    <property type="entry name" value="GT28_MurG"/>
    <property type="match status" value="1"/>
</dbReference>
<evidence type="ECO:0000313" key="13">
    <source>
        <dbReference type="EMBL" id="OGH03631.1"/>
    </source>
</evidence>
<comment type="subcellular location">
    <subcellularLocation>
        <location evidence="10">Cell membrane</location>
        <topology evidence="10">Peripheral membrane protein</topology>
        <orientation evidence="10">Cytoplasmic side</orientation>
    </subcellularLocation>
</comment>
<evidence type="ECO:0000256" key="6">
    <source>
        <dbReference type="ARBA" id="ARBA00022984"/>
    </source>
</evidence>
<evidence type="ECO:0000259" key="12">
    <source>
        <dbReference type="Pfam" id="PF04101"/>
    </source>
</evidence>
<dbReference type="Pfam" id="PF03033">
    <property type="entry name" value="Glyco_transf_28"/>
    <property type="match status" value="1"/>
</dbReference>
<dbReference type="GO" id="GO:0051301">
    <property type="term" value="P:cell division"/>
    <property type="evidence" value="ECO:0007669"/>
    <property type="project" value="UniProtKB-KW"/>
</dbReference>
<comment type="pathway">
    <text evidence="10">Cell wall biogenesis; peptidoglycan biosynthesis.</text>
</comment>
<feature type="domain" description="Glycosyltransferase family 28 N-terminal" evidence="11">
    <location>
        <begin position="3"/>
        <end position="136"/>
    </location>
</feature>
<feature type="binding site" evidence="10">
    <location>
        <position position="188"/>
    </location>
    <ligand>
        <name>UDP-N-acetyl-alpha-D-glucosamine</name>
        <dbReference type="ChEBI" id="CHEBI:57705"/>
    </ligand>
</feature>
<dbReference type="UniPathway" id="UPA00219"/>
<keyword evidence="1 10" id="KW-1003">Cell membrane</keyword>
<dbReference type="GO" id="GO:0005975">
    <property type="term" value="P:carbohydrate metabolic process"/>
    <property type="evidence" value="ECO:0007669"/>
    <property type="project" value="InterPro"/>
</dbReference>
<feature type="binding site" evidence="10">
    <location>
        <begin position="10"/>
        <end position="12"/>
    </location>
    <ligand>
        <name>UDP-N-acetyl-alpha-D-glucosamine</name>
        <dbReference type="ChEBI" id="CHEBI:57705"/>
    </ligand>
</feature>
<keyword evidence="7 10" id="KW-0472">Membrane</keyword>
<dbReference type="HAMAP" id="MF_00033">
    <property type="entry name" value="MurG"/>
    <property type="match status" value="1"/>
</dbReference>
<proteinExistence type="inferred from homology"/>
<dbReference type="AlphaFoldDB" id="A0A1F6H000"/>
<comment type="function">
    <text evidence="10">Cell wall formation. Catalyzes the transfer of a GlcNAc subunit on undecaprenyl-pyrophosphoryl-MurNAc-pentapeptide (lipid intermediate I) to form undecaprenyl-pyrophosphoryl-MurNAc-(pentapeptide)GlcNAc (lipid intermediate II).</text>
</comment>
<evidence type="ECO:0000256" key="3">
    <source>
        <dbReference type="ARBA" id="ARBA00022676"/>
    </source>
</evidence>
<dbReference type="Pfam" id="PF04101">
    <property type="entry name" value="Glyco_tran_28_C"/>
    <property type="match status" value="1"/>
</dbReference>
<evidence type="ECO:0000256" key="1">
    <source>
        <dbReference type="ARBA" id="ARBA00022475"/>
    </source>
</evidence>
<reference evidence="13 14" key="1">
    <citation type="journal article" date="2016" name="Nat. Commun.">
        <title>Thousands of microbial genomes shed light on interconnected biogeochemical processes in an aquifer system.</title>
        <authorList>
            <person name="Anantharaman K."/>
            <person name="Brown C.T."/>
            <person name="Hug L.A."/>
            <person name="Sharon I."/>
            <person name="Castelle C.J."/>
            <person name="Probst A.J."/>
            <person name="Thomas B.C."/>
            <person name="Singh A."/>
            <person name="Wilkins M.J."/>
            <person name="Karaoz U."/>
            <person name="Brodie E.L."/>
            <person name="Williams K.H."/>
            <person name="Hubbard S.S."/>
            <person name="Banfield J.F."/>
        </authorList>
    </citation>
    <scope>NUCLEOTIDE SEQUENCE [LARGE SCALE GENOMIC DNA]</scope>
</reference>
<dbReference type="GO" id="GO:0005886">
    <property type="term" value="C:plasma membrane"/>
    <property type="evidence" value="ECO:0007669"/>
    <property type="project" value="UniProtKB-SubCell"/>
</dbReference>
<evidence type="ECO:0000256" key="9">
    <source>
        <dbReference type="ARBA" id="ARBA00023316"/>
    </source>
</evidence>
<dbReference type="NCBIfam" id="TIGR01133">
    <property type="entry name" value="murG"/>
    <property type="match status" value="1"/>
</dbReference>
<dbReference type="SUPFAM" id="SSF53756">
    <property type="entry name" value="UDP-Glycosyltransferase/glycogen phosphorylase"/>
    <property type="match status" value="1"/>
</dbReference>
<feature type="binding site" evidence="10">
    <location>
        <position position="123"/>
    </location>
    <ligand>
        <name>UDP-N-acetyl-alpha-D-glucosamine</name>
        <dbReference type="ChEBI" id="CHEBI:57705"/>
    </ligand>
</feature>
<feature type="domain" description="Glycosyl transferase family 28 C-terminal" evidence="12">
    <location>
        <begin position="182"/>
        <end position="335"/>
    </location>
</feature>
<dbReference type="EMBL" id="MFNF01000014">
    <property type="protein sequence ID" value="OGH03631.1"/>
    <property type="molecule type" value="Genomic_DNA"/>
</dbReference>
<gene>
    <name evidence="10" type="primary">murG</name>
    <name evidence="13" type="ORF">A2557_13845</name>
</gene>
<keyword evidence="3 10" id="KW-0328">Glycosyltransferase</keyword>
<dbReference type="Gene3D" id="3.40.50.2000">
    <property type="entry name" value="Glycogen Phosphorylase B"/>
    <property type="match status" value="2"/>
</dbReference>
<accession>A0A1F6H000</accession>
<evidence type="ECO:0000256" key="2">
    <source>
        <dbReference type="ARBA" id="ARBA00022618"/>
    </source>
</evidence>
<keyword evidence="9 10" id="KW-0961">Cell wall biogenesis/degradation</keyword>
<evidence type="ECO:0000256" key="10">
    <source>
        <dbReference type="HAMAP-Rule" id="MF_00033"/>
    </source>
</evidence>
<comment type="catalytic activity">
    <reaction evidence="10">
        <text>di-trans,octa-cis-undecaprenyl diphospho-N-acetyl-alpha-D-muramoyl-L-alanyl-D-glutamyl-meso-2,6-diaminopimeloyl-D-alanyl-D-alanine + UDP-N-acetyl-alpha-D-glucosamine = di-trans,octa-cis-undecaprenyl diphospho-[N-acetyl-alpha-D-glucosaminyl-(1-&gt;4)]-N-acetyl-alpha-D-muramoyl-L-alanyl-D-glutamyl-meso-2,6-diaminopimeloyl-D-alanyl-D-alanine + UDP + H(+)</text>
        <dbReference type="Rhea" id="RHEA:31227"/>
        <dbReference type="ChEBI" id="CHEBI:15378"/>
        <dbReference type="ChEBI" id="CHEBI:57705"/>
        <dbReference type="ChEBI" id="CHEBI:58223"/>
        <dbReference type="ChEBI" id="CHEBI:61387"/>
        <dbReference type="ChEBI" id="CHEBI:61388"/>
        <dbReference type="EC" id="2.4.1.227"/>
    </reaction>
</comment>
<keyword evidence="4 10" id="KW-0808">Transferase</keyword>
<comment type="similarity">
    <text evidence="10">Belongs to the glycosyltransferase 28 family. MurG subfamily.</text>
</comment>
<evidence type="ECO:0000313" key="14">
    <source>
        <dbReference type="Proteomes" id="UP000177583"/>
    </source>
</evidence>
<feature type="binding site" evidence="10">
    <location>
        <position position="162"/>
    </location>
    <ligand>
        <name>UDP-N-acetyl-alpha-D-glucosamine</name>
        <dbReference type="ChEBI" id="CHEBI:57705"/>
    </ligand>
</feature>
<dbReference type="Proteomes" id="UP000177583">
    <property type="component" value="Unassembled WGS sequence"/>
</dbReference>
<organism evidence="13 14">
    <name type="scientific">Candidatus Lambdaproteobacteria bacterium RIFOXYD2_FULL_56_26</name>
    <dbReference type="NCBI Taxonomy" id="1817773"/>
    <lineage>
        <taxon>Bacteria</taxon>
        <taxon>Pseudomonadati</taxon>
        <taxon>Pseudomonadota</taxon>
        <taxon>Candidatus Lambdaproteobacteria</taxon>
    </lineage>
</organism>
<comment type="caution">
    <text evidence="13">The sequence shown here is derived from an EMBL/GenBank/DDBJ whole genome shotgun (WGS) entry which is preliminary data.</text>
</comment>
<evidence type="ECO:0000256" key="7">
    <source>
        <dbReference type="ARBA" id="ARBA00023136"/>
    </source>
</evidence>
<protein>
    <recommendedName>
        <fullName evidence="10">UDP-N-acetylglucosamine--N-acetylmuramyl-(pentapeptide) pyrophosphoryl-undecaprenol N-acetylglucosamine transferase</fullName>
        <ecNumber evidence="10">2.4.1.227</ecNumber>
    </recommendedName>
    <alternativeName>
        <fullName evidence="10">Undecaprenyl-PP-MurNAc-pentapeptide-UDPGlcNAc GlcNAc transferase</fullName>
    </alternativeName>
</protein>
<evidence type="ECO:0000256" key="4">
    <source>
        <dbReference type="ARBA" id="ARBA00022679"/>
    </source>
</evidence>
<sequence>MRVLIAGGGTGGHLFPGMAVAQALQSLREVEVRFVGTDRGIEAKAVPAAGWRLYKLSVSGLYQVGPVKKLLGLLRLPVALGQAVGILWSFRPQVVIGVGGYASGPMLLAALALGFRTVIQEQNAYPGMTNRVLGRRVPLSFVPFAGLEGLFKNPVVVGNPIRQEILQAAATPFQRSETPFTLALVGGSQGARAVNRAMVEALPLLKDAGLRVLHQTGKADFEEIKQAYQVAGVTQAELLPFVTDMAGWYQRADLVVGRAGSMVAELCAMGRASILVPFPNSSGDHQKKNAQALVAAGAAVMIEQSELTGPKLAQEILTLVQDQQRRLSMEQAAKSLYSGDAALEMAKKILEFYRL</sequence>
<dbReference type="GO" id="GO:0009252">
    <property type="term" value="P:peptidoglycan biosynthetic process"/>
    <property type="evidence" value="ECO:0007669"/>
    <property type="project" value="UniProtKB-UniRule"/>
</dbReference>
<dbReference type="PANTHER" id="PTHR21015">
    <property type="entry name" value="UDP-N-ACETYLGLUCOSAMINE--N-ACETYLMURAMYL-(PENTAPEPTIDE) PYROPHOSPHORYL-UNDECAPRENOL N-ACETYLGLUCOSAMINE TRANSFERASE 1"/>
    <property type="match status" value="1"/>
</dbReference>
<keyword evidence="8 10" id="KW-0131">Cell cycle</keyword>
<keyword evidence="2 10" id="KW-0132">Cell division</keyword>
<feature type="binding site" evidence="10">
    <location>
        <position position="286"/>
    </location>
    <ligand>
        <name>UDP-N-acetyl-alpha-D-glucosamine</name>
        <dbReference type="ChEBI" id="CHEBI:57705"/>
    </ligand>
</feature>
<dbReference type="GO" id="GO:0071555">
    <property type="term" value="P:cell wall organization"/>
    <property type="evidence" value="ECO:0007669"/>
    <property type="project" value="UniProtKB-KW"/>
</dbReference>
<name>A0A1F6H000_9PROT</name>
<evidence type="ECO:0000259" key="11">
    <source>
        <dbReference type="Pfam" id="PF03033"/>
    </source>
</evidence>
<dbReference type="GO" id="GO:0051991">
    <property type="term" value="F:UDP-N-acetyl-D-glucosamine:N-acetylmuramoyl-L-alanyl-D-glutamyl-meso-2,6-diaminopimelyl-D-alanyl-D-alanine-diphosphoundecaprenol 4-beta-N-acetylglucosaminlytransferase activity"/>
    <property type="evidence" value="ECO:0007669"/>
    <property type="project" value="RHEA"/>
</dbReference>
<dbReference type="InterPro" id="IPR006009">
    <property type="entry name" value="GlcNAc_MurG"/>
</dbReference>
<evidence type="ECO:0000256" key="5">
    <source>
        <dbReference type="ARBA" id="ARBA00022960"/>
    </source>
</evidence>
<dbReference type="InterPro" id="IPR007235">
    <property type="entry name" value="Glyco_trans_28_C"/>
</dbReference>
<keyword evidence="5 10" id="KW-0133">Cell shape</keyword>
<dbReference type="EC" id="2.4.1.227" evidence="10"/>
<keyword evidence="6 10" id="KW-0573">Peptidoglycan synthesis</keyword>
<dbReference type="GO" id="GO:0008360">
    <property type="term" value="P:regulation of cell shape"/>
    <property type="evidence" value="ECO:0007669"/>
    <property type="project" value="UniProtKB-KW"/>
</dbReference>
<dbReference type="GO" id="GO:0050511">
    <property type="term" value="F:undecaprenyldiphospho-muramoylpentapeptide beta-N-acetylglucosaminyltransferase activity"/>
    <property type="evidence" value="ECO:0007669"/>
    <property type="project" value="UniProtKB-UniRule"/>
</dbReference>
<evidence type="ECO:0000256" key="8">
    <source>
        <dbReference type="ARBA" id="ARBA00023306"/>
    </source>
</evidence>